<organism evidence="2 3">
    <name type="scientific">Liparis tanakae</name>
    <name type="common">Tanaka's snailfish</name>
    <dbReference type="NCBI Taxonomy" id="230148"/>
    <lineage>
        <taxon>Eukaryota</taxon>
        <taxon>Metazoa</taxon>
        <taxon>Chordata</taxon>
        <taxon>Craniata</taxon>
        <taxon>Vertebrata</taxon>
        <taxon>Euteleostomi</taxon>
        <taxon>Actinopterygii</taxon>
        <taxon>Neopterygii</taxon>
        <taxon>Teleostei</taxon>
        <taxon>Neoteleostei</taxon>
        <taxon>Acanthomorphata</taxon>
        <taxon>Eupercaria</taxon>
        <taxon>Perciformes</taxon>
        <taxon>Cottioidei</taxon>
        <taxon>Cottales</taxon>
        <taxon>Liparidae</taxon>
        <taxon>Liparis</taxon>
    </lineage>
</organism>
<protein>
    <submittedName>
        <fullName evidence="2">Uncharacterized protein</fullName>
    </submittedName>
</protein>
<keyword evidence="3" id="KW-1185">Reference proteome</keyword>
<feature type="compositionally biased region" description="Polar residues" evidence="1">
    <location>
        <begin position="80"/>
        <end position="97"/>
    </location>
</feature>
<evidence type="ECO:0000313" key="3">
    <source>
        <dbReference type="Proteomes" id="UP000314294"/>
    </source>
</evidence>
<dbReference type="EMBL" id="SRLO01000227">
    <property type="protein sequence ID" value="TNN65943.1"/>
    <property type="molecule type" value="Genomic_DNA"/>
</dbReference>
<name>A0A4Z2HLS6_9TELE</name>
<proteinExistence type="predicted"/>
<sequence>MRVQVTAVCCPPSGSSGAVWGYPTPLTLTEQHHDRLPKTREEASRGISAGAQLVMCRLPVDDLQASRGSSSRGAPPSFPANRNTPSGSQPGAHTNAE</sequence>
<dbReference type="Proteomes" id="UP000314294">
    <property type="component" value="Unassembled WGS sequence"/>
</dbReference>
<accession>A0A4Z2HLS6</accession>
<gene>
    <name evidence="2" type="ORF">EYF80_023816</name>
</gene>
<dbReference type="AlphaFoldDB" id="A0A4Z2HLS6"/>
<reference evidence="2 3" key="1">
    <citation type="submission" date="2019-03" db="EMBL/GenBank/DDBJ databases">
        <title>First draft genome of Liparis tanakae, snailfish: a comprehensive survey of snailfish specific genes.</title>
        <authorList>
            <person name="Kim W."/>
            <person name="Song I."/>
            <person name="Jeong J.-H."/>
            <person name="Kim D."/>
            <person name="Kim S."/>
            <person name="Ryu S."/>
            <person name="Song J.Y."/>
            <person name="Lee S.K."/>
        </authorList>
    </citation>
    <scope>NUCLEOTIDE SEQUENCE [LARGE SCALE GENOMIC DNA]</scope>
    <source>
        <tissue evidence="2">Muscle</tissue>
    </source>
</reference>
<comment type="caution">
    <text evidence="2">The sequence shown here is derived from an EMBL/GenBank/DDBJ whole genome shotgun (WGS) entry which is preliminary data.</text>
</comment>
<evidence type="ECO:0000313" key="2">
    <source>
        <dbReference type="EMBL" id="TNN65943.1"/>
    </source>
</evidence>
<feature type="region of interest" description="Disordered" evidence="1">
    <location>
        <begin position="62"/>
        <end position="97"/>
    </location>
</feature>
<evidence type="ECO:0000256" key="1">
    <source>
        <dbReference type="SAM" id="MobiDB-lite"/>
    </source>
</evidence>
<feature type="compositionally biased region" description="Low complexity" evidence="1">
    <location>
        <begin position="65"/>
        <end position="75"/>
    </location>
</feature>